<dbReference type="PRINTS" id="PR01217">
    <property type="entry name" value="PRICHEXTENSN"/>
</dbReference>
<proteinExistence type="predicted"/>
<sequence length="443" mass="44478">MRFNGTVRRQLTGTVTAVAAMAALTASQAPDFVDAVAASRGERAAPGTDDVVWSEVPGDDSYHTELPPLVSPEPPAPLKPPQTGETPSPPVVASFRSEAGIPATVLAAYRKAERSLLRTAPGCGLPWQLLAAIGKVESGQAAGGRVDAHGTTLTPILGPALDGVGFALIRDTDNGVYDGDRTYDRAVGPMQFIPSTWVNWAKDGNGDGRKDPNNIYDAALAAGHYLCAGGRDLTGRAGLDRAILSYNRSDAYLRTVLSWLRYYREGAHPVADGQGVLPISPGPGGVNRPKAPVGSGTPAGPPGSGGGGIVIGPQPTRPPTPKPTPTPTPTDPGSPGPTPTPTDPTPGPTDPGPTPTPNPTDPTPGPTDPGPSPDPTGPGPTDPGPGPTPTPTPTPTDPAPGPSPDPSPTGPTAPTTPDCPSAAPGSGTGGDDAASPPCEAPAP</sequence>
<accession>A0ABY2PKR8</accession>
<dbReference type="SUPFAM" id="SSF53955">
    <property type="entry name" value="Lysozyme-like"/>
    <property type="match status" value="1"/>
</dbReference>
<dbReference type="Gene3D" id="1.10.530.10">
    <property type="match status" value="1"/>
</dbReference>
<dbReference type="PROSITE" id="PS51318">
    <property type="entry name" value="TAT"/>
    <property type="match status" value="1"/>
</dbReference>
<gene>
    <name evidence="4" type="ORF">E5Z02_06575</name>
</gene>
<name>A0ABY2PKR8_9ACTN</name>
<comment type="caution">
    <text evidence="4">The sequence shown here is derived from an EMBL/GenBank/DDBJ whole genome shotgun (WGS) entry which is preliminary data.</text>
</comment>
<feature type="signal peptide" evidence="2">
    <location>
        <begin position="1"/>
        <end position="29"/>
    </location>
</feature>
<feature type="region of interest" description="Disordered" evidence="1">
    <location>
        <begin position="40"/>
        <end position="89"/>
    </location>
</feature>
<dbReference type="EMBL" id="SRZK01000039">
    <property type="protein sequence ID" value="TGZ11099.1"/>
    <property type="molecule type" value="Genomic_DNA"/>
</dbReference>
<evidence type="ECO:0000256" key="2">
    <source>
        <dbReference type="SAM" id="SignalP"/>
    </source>
</evidence>
<dbReference type="Proteomes" id="UP000306274">
    <property type="component" value="Unassembled WGS sequence"/>
</dbReference>
<evidence type="ECO:0000256" key="1">
    <source>
        <dbReference type="SAM" id="MobiDB-lite"/>
    </source>
</evidence>
<feature type="chain" id="PRO_5045503280" description="Transglycosylase SLT domain-containing protein" evidence="2">
    <location>
        <begin position="30"/>
        <end position="443"/>
    </location>
</feature>
<dbReference type="CDD" id="cd13399">
    <property type="entry name" value="Slt35-like"/>
    <property type="match status" value="1"/>
</dbReference>
<protein>
    <recommendedName>
        <fullName evidence="3">Transglycosylase SLT domain-containing protein</fullName>
    </recommendedName>
</protein>
<reference evidence="4 5" key="1">
    <citation type="submission" date="2019-04" db="EMBL/GenBank/DDBJ databases">
        <title>Streptomyces rhizosphaericola sp. nov., an actinobacterium isolated from the wheat rhizosphere.</title>
        <authorList>
            <person name="Vargas Hoyos H.A."/>
            <person name="Santos S.N."/>
            <person name="Genuario D.B."/>
            <person name="Melo I.S."/>
            <person name="Da Silva L.J."/>
            <person name="Da Silva F.S.P."/>
            <person name="Zucchi T.D."/>
        </authorList>
    </citation>
    <scope>NUCLEOTIDE SEQUENCE [LARGE SCALE GENOMIC DNA]</scope>
    <source>
        <strain evidence="4 5">1AS2c</strain>
    </source>
</reference>
<evidence type="ECO:0000259" key="3">
    <source>
        <dbReference type="Pfam" id="PF13406"/>
    </source>
</evidence>
<dbReference type="Pfam" id="PF13406">
    <property type="entry name" value="SLT_2"/>
    <property type="match status" value="1"/>
</dbReference>
<dbReference type="InterPro" id="IPR043426">
    <property type="entry name" value="MltB-like"/>
</dbReference>
<feature type="region of interest" description="Disordered" evidence="1">
    <location>
        <begin position="270"/>
        <end position="443"/>
    </location>
</feature>
<evidence type="ECO:0000313" key="4">
    <source>
        <dbReference type="EMBL" id="TGZ11099.1"/>
    </source>
</evidence>
<dbReference type="InterPro" id="IPR023346">
    <property type="entry name" value="Lysozyme-like_dom_sf"/>
</dbReference>
<dbReference type="InterPro" id="IPR006311">
    <property type="entry name" value="TAT_signal"/>
</dbReference>
<dbReference type="InterPro" id="IPR031304">
    <property type="entry name" value="SLT_2"/>
</dbReference>
<dbReference type="PANTHER" id="PTHR30163">
    <property type="entry name" value="MEMBRANE-BOUND LYTIC MUREIN TRANSGLYCOSYLASE B"/>
    <property type="match status" value="1"/>
</dbReference>
<feature type="domain" description="Transglycosylase SLT" evidence="3">
    <location>
        <begin position="186"/>
        <end position="228"/>
    </location>
</feature>
<keyword evidence="5" id="KW-1185">Reference proteome</keyword>
<evidence type="ECO:0000313" key="5">
    <source>
        <dbReference type="Proteomes" id="UP000306274"/>
    </source>
</evidence>
<dbReference type="PANTHER" id="PTHR30163:SF8">
    <property type="entry name" value="LYTIC MUREIN TRANSGLYCOSYLASE"/>
    <property type="match status" value="1"/>
</dbReference>
<feature type="compositionally biased region" description="Pro residues" evidence="1">
    <location>
        <begin position="315"/>
        <end position="411"/>
    </location>
</feature>
<organism evidence="4 5">
    <name type="scientific">Streptomyces rhizosphaericola</name>
    <dbReference type="NCBI Taxonomy" id="2564098"/>
    <lineage>
        <taxon>Bacteria</taxon>
        <taxon>Bacillati</taxon>
        <taxon>Actinomycetota</taxon>
        <taxon>Actinomycetes</taxon>
        <taxon>Kitasatosporales</taxon>
        <taxon>Streptomycetaceae</taxon>
        <taxon>Streptomyces</taxon>
    </lineage>
</organism>
<dbReference type="RefSeq" id="WP_084990902.1">
    <property type="nucleotide sequence ID" value="NZ_SRZK01000039.1"/>
</dbReference>
<feature type="compositionally biased region" description="Pro residues" evidence="1">
    <location>
        <begin position="69"/>
        <end position="80"/>
    </location>
</feature>
<keyword evidence="2" id="KW-0732">Signal</keyword>